<organism evidence="2 3">
    <name type="scientific">Paenibacillus radicis</name>
    <name type="common">ex Gao et al. 2016</name>
    <dbReference type="NCBI Taxonomy" id="1737354"/>
    <lineage>
        <taxon>Bacteria</taxon>
        <taxon>Bacillati</taxon>
        <taxon>Bacillota</taxon>
        <taxon>Bacilli</taxon>
        <taxon>Bacillales</taxon>
        <taxon>Paenibacillaceae</taxon>
        <taxon>Paenibacillus</taxon>
    </lineage>
</organism>
<dbReference type="SUPFAM" id="SSF109854">
    <property type="entry name" value="DinB/YfiT-like putative metalloenzymes"/>
    <property type="match status" value="1"/>
</dbReference>
<dbReference type="Gene3D" id="1.20.120.450">
    <property type="entry name" value="dinb family like domain"/>
    <property type="match status" value="1"/>
</dbReference>
<accession>A0A917M5B9</accession>
<reference evidence="2 3" key="1">
    <citation type="journal article" date="2014" name="Int. J. Syst. Evol. Microbiol.">
        <title>Complete genome sequence of Corynebacterium casei LMG S-19264T (=DSM 44701T), isolated from a smear-ripened cheese.</title>
        <authorList>
            <consortium name="US DOE Joint Genome Institute (JGI-PGF)"/>
            <person name="Walter F."/>
            <person name="Albersmeier A."/>
            <person name="Kalinowski J."/>
            <person name="Ruckert C."/>
        </authorList>
    </citation>
    <scope>NUCLEOTIDE SEQUENCE [LARGE SCALE GENOMIC DNA]</scope>
    <source>
        <strain evidence="2 3">CGMCC 1.15286</strain>
    </source>
</reference>
<dbReference type="InterPro" id="IPR024775">
    <property type="entry name" value="DinB-like"/>
</dbReference>
<name>A0A917M5B9_9BACL</name>
<comment type="caution">
    <text evidence="2">The sequence shown here is derived from an EMBL/GenBank/DDBJ whole genome shotgun (WGS) entry which is preliminary data.</text>
</comment>
<dbReference type="Proteomes" id="UP000600247">
    <property type="component" value="Unassembled WGS sequence"/>
</dbReference>
<dbReference type="RefSeq" id="WP_188890827.1">
    <property type="nucleotide sequence ID" value="NZ_BMHY01000008.1"/>
</dbReference>
<evidence type="ECO:0000259" key="1">
    <source>
        <dbReference type="Pfam" id="PF12867"/>
    </source>
</evidence>
<evidence type="ECO:0000313" key="3">
    <source>
        <dbReference type="Proteomes" id="UP000600247"/>
    </source>
</evidence>
<evidence type="ECO:0000313" key="2">
    <source>
        <dbReference type="EMBL" id="GGG77989.1"/>
    </source>
</evidence>
<sequence length="170" mass="19065">MNGRPLAEEYEGYNKAYVELVPDCNIKDYLGKQLDDMTAFLSEIPEELGDYSYAPGKWTLKEVIGHISDNERIMSYRLLVIARGEQQVLPGYDQDPYMATVDYSGNTLGQLIEDFVLARRASLSMIGLLSEEAMLRTGTANGRVSVRALAYILAGHAQHHWNGIVSNYLK</sequence>
<keyword evidence="3" id="KW-1185">Reference proteome</keyword>
<dbReference type="Pfam" id="PF12867">
    <property type="entry name" value="DinB_2"/>
    <property type="match status" value="1"/>
</dbReference>
<dbReference type="AlphaFoldDB" id="A0A917M5B9"/>
<dbReference type="InterPro" id="IPR034660">
    <property type="entry name" value="DinB/YfiT-like"/>
</dbReference>
<proteinExistence type="predicted"/>
<gene>
    <name evidence="2" type="ORF">GCM10010918_38500</name>
</gene>
<dbReference type="EMBL" id="BMHY01000008">
    <property type="protein sequence ID" value="GGG77989.1"/>
    <property type="molecule type" value="Genomic_DNA"/>
</dbReference>
<protein>
    <recommendedName>
        <fullName evidence="1">DinB-like domain-containing protein</fullName>
    </recommendedName>
</protein>
<feature type="domain" description="DinB-like" evidence="1">
    <location>
        <begin position="32"/>
        <end position="162"/>
    </location>
</feature>